<dbReference type="SUPFAM" id="SSF159774">
    <property type="entry name" value="YerB-like"/>
    <property type="match status" value="1"/>
</dbReference>
<keyword evidence="6" id="KW-1185">Reference proteome</keyword>
<evidence type="ECO:0008006" key="7">
    <source>
        <dbReference type="Google" id="ProtNLM"/>
    </source>
</evidence>
<reference evidence="5 6" key="1">
    <citation type="submission" date="2014-01" db="EMBL/GenBank/DDBJ databases">
        <title>Actinotalea ferrariae CF5-4.</title>
        <authorList>
            <person name="Chen F."/>
            <person name="Li Y."/>
            <person name="Wang G."/>
        </authorList>
    </citation>
    <scope>NUCLEOTIDE SEQUENCE [LARGE SCALE GENOMIC DNA]</scope>
    <source>
        <strain evidence="5 6">CF5-4</strain>
    </source>
</reference>
<feature type="chain" id="PRO_5001497378" description="DUF3048 domain-containing protein" evidence="2">
    <location>
        <begin position="50"/>
        <end position="385"/>
    </location>
</feature>
<sequence>MARSTTRRPSATGTPSPSAPAPTGPGGARRRRRTARAVALLAAAGLALAACSGADPVAEPEVPAPVTVTPSVEPSRAPAPEPVVPVVWPLTGVATAEVANRPAVAVKVENTTAARPQSGLEQADVVWETIVEFEVSRFVAVFHSQVPEEVGPIRSVRPMDPLIVAPLRGLLAYSGGQPGILAEVRSSGVQSISQDQGAPGMYRVGFRSAPHNVYGTLARWLEVADAEHSAPPAEQFVFALRPELATAAATGAPAANLAFTLSGQSRPSWAWDAASGTWLRSEGSTPATVASGARLSAVNVVAITAGHVNTPYGAQGGAPVPTYQLVGEGEATVATGGRTMPATWRKPAPDAPLQLFAADGSPVLLAPGNTWVELIPAGKGSLTIS</sequence>
<evidence type="ECO:0000256" key="2">
    <source>
        <dbReference type="SAM" id="SignalP"/>
    </source>
</evidence>
<evidence type="ECO:0000313" key="5">
    <source>
        <dbReference type="EMBL" id="EYR62406.1"/>
    </source>
</evidence>
<dbReference type="Proteomes" id="UP000019753">
    <property type="component" value="Unassembled WGS sequence"/>
</dbReference>
<dbReference type="InterPro" id="IPR023158">
    <property type="entry name" value="YerB-like_sf"/>
</dbReference>
<gene>
    <name evidence="5" type="ORF">N866_08845</name>
</gene>
<dbReference type="Gene3D" id="3.50.90.10">
    <property type="entry name" value="YerB-like"/>
    <property type="match status" value="1"/>
</dbReference>
<accession>A0A021VMM8</accession>
<evidence type="ECO:0000259" key="3">
    <source>
        <dbReference type="Pfam" id="PF11258"/>
    </source>
</evidence>
<dbReference type="Pfam" id="PF17479">
    <property type="entry name" value="DUF3048_C"/>
    <property type="match status" value="1"/>
</dbReference>
<protein>
    <recommendedName>
        <fullName evidence="7">DUF3048 domain-containing protein</fullName>
    </recommendedName>
</protein>
<feature type="compositionally biased region" description="Low complexity" evidence="1">
    <location>
        <begin position="1"/>
        <end position="16"/>
    </location>
</feature>
<keyword evidence="2" id="KW-0732">Signal</keyword>
<feature type="domain" description="DUF3048" evidence="3">
    <location>
        <begin position="90"/>
        <end position="226"/>
    </location>
</feature>
<name>A0A021VMM8_9CELL</name>
<dbReference type="Pfam" id="PF11258">
    <property type="entry name" value="DUF3048"/>
    <property type="match status" value="1"/>
</dbReference>
<evidence type="ECO:0000256" key="1">
    <source>
        <dbReference type="SAM" id="MobiDB-lite"/>
    </source>
</evidence>
<dbReference type="InterPro" id="IPR021416">
    <property type="entry name" value="DUF3048_N"/>
</dbReference>
<feature type="domain" description="DUF3048" evidence="4">
    <location>
        <begin position="260"/>
        <end position="372"/>
    </location>
</feature>
<organism evidence="5 6">
    <name type="scientific">Actinotalea ferrariae CF5-4</name>
    <dbReference type="NCBI Taxonomy" id="948458"/>
    <lineage>
        <taxon>Bacteria</taxon>
        <taxon>Bacillati</taxon>
        <taxon>Actinomycetota</taxon>
        <taxon>Actinomycetes</taxon>
        <taxon>Micrococcales</taxon>
        <taxon>Cellulomonadaceae</taxon>
        <taxon>Actinotalea</taxon>
    </lineage>
</organism>
<feature type="signal peptide" evidence="2">
    <location>
        <begin position="1"/>
        <end position="49"/>
    </location>
</feature>
<dbReference type="EMBL" id="AXCW01000247">
    <property type="protein sequence ID" value="EYR62406.1"/>
    <property type="molecule type" value="Genomic_DNA"/>
</dbReference>
<proteinExistence type="predicted"/>
<dbReference type="InterPro" id="IPR035328">
    <property type="entry name" value="DUF3048_C"/>
</dbReference>
<dbReference type="RefSeq" id="WP_245612622.1">
    <property type="nucleotide sequence ID" value="NZ_AXCW01000247.1"/>
</dbReference>
<evidence type="ECO:0000259" key="4">
    <source>
        <dbReference type="Pfam" id="PF17479"/>
    </source>
</evidence>
<comment type="caution">
    <text evidence="5">The sequence shown here is derived from an EMBL/GenBank/DDBJ whole genome shotgun (WGS) entry which is preliminary data.</text>
</comment>
<evidence type="ECO:0000313" key="6">
    <source>
        <dbReference type="Proteomes" id="UP000019753"/>
    </source>
</evidence>
<dbReference type="AlphaFoldDB" id="A0A021VMM8"/>
<feature type="region of interest" description="Disordered" evidence="1">
    <location>
        <begin position="1"/>
        <end position="35"/>
    </location>
</feature>